<sequence>MAAVTFRCCKIFDQMKSHLVTATCRNNDRQSFCDPGLCNQVAYGQKENRLIGAIVASREVACLKTRKGN</sequence>
<dbReference type="Proteomes" id="UP000820818">
    <property type="component" value="Linkage Group LG7"/>
</dbReference>
<evidence type="ECO:0000313" key="2">
    <source>
        <dbReference type="Proteomes" id="UP000820818"/>
    </source>
</evidence>
<dbReference type="AlphaFoldDB" id="A0AAD5KN20"/>
<reference evidence="1 2" key="1">
    <citation type="submission" date="2022-05" db="EMBL/GenBank/DDBJ databases">
        <title>A multi-omics perspective on studying reproductive biology in Daphnia sinensis.</title>
        <authorList>
            <person name="Jia J."/>
        </authorList>
    </citation>
    <scope>NUCLEOTIDE SEQUENCE [LARGE SCALE GENOMIC DNA]</scope>
    <source>
        <strain evidence="1 2">WSL</strain>
    </source>
</reference>
<organism evidence="1 2">
    <name type="scientific">Daphnia sinensis</name>
    <dbReference type="NCBI Taxonomy" id="1820382"/>
    <lineage>
        <taxon>Eukaryota</taxon>
        <taxon>Metazoa</taxon>
        <taxon>Ecdysozoa</taxon>
        <taxon>Arthropoda</taxon>
        <taxon>Crustacea</taxon>
        <taxon>Branchiopoda</taxon>
        <taxon>Diplostraca</taxon>
        <taxon>Cladocera</taxon>
        <taxon>Anomopoda</taxon>
        <taxon>Daphniidae</taxon>
        <taxon>Daphnia</taxon>
        <taxon>Daphnia similis group</taxon>
    </lineage>
</organism>
<keyword evidence="2" id="KW-1185">Reference proteome</keyword>
<comment type="caution">
    <text evidence="1">The sequence shown here is derived from an EMBL/GenBank/DDBJ whole genome shotgun (WGS) entry which is preliminary data.</text>
</comment>
<gene>
    <name evidence="1" type="ORF">GHT06_018975</name>
</gene>
<accession>A0AAD5KN20</accession>
<proteinExistence type="predicted"/>
<evidence type="ECO:0000313" key="1">
    <source>
        <dbReference type="EMBL" id="KAI9556401.1"/>
    </source>
</evidence>
<name>A0AAD5KN20_9CRUS</name>
<protein>
    <submittedName>
        <fullName evidence="1">Uncharacterized protein</fullName>
    </submittedName>
</protein>
<dbReference type="EMBL" id="WJBH02000007">
    <property type="protein sequence ID" value="KAI9556401.1"/>
    <property type="molecule type" value="Genomic_DNA"/>
</dbReference>